<dbReference type="PIRSF" id="PIRSF006630">
    <property type="entry name" value="NADS_GAT"/>
    <property type="match status" value="1"/>
</dbReference>
<evidence type="ECO:0000256" key="4">
    <source>
        <dbReference type="ARBA" id="ARBA00017309"/>
    </source>
</evidence>
<dbReference type="PANTHER" id="PTHR23090:SF9">
    <property type="entry name" value="GLUTAMINE-DEPENDENT NAD(+) SYNTHETASE"/>
    <property type="match status" value="1"/>
</dbReference>
<dbReference type="HAMAP" id="MF_02090">
    <property type="entry name" value="NadE_glutamine_dep"/>
    <property type="match status" value="1"/>
</dbReference>
<dbReference type="Gene3D" id="3.40.50.620">
    <property type="entry name" value="HUPs"/>
    <property type="match status" value="2"/>
</dbReference>
<dbReference type="FunFam" id="3.40.50.620:FF:000036">
    <property type="entry name" value="Glutamine-dependent NAD(+) synthetase"/>
    <property type="match status" value="1"/>
</dbReference>
<dbReference type="InterPro" id="IPR014729">
    <property type="entry name" value="Rossmann-like_a/b/a_fold"/>
</dbReference>
<dbReference type="OMA" id="TSQEVCN"/>
<dbReference type="GO" id="GO:0003952">
    <property type="term" value="F:NAD+ synthase (glutamine-hydrolyzing) activity"/>
    <property type="evidence" value="ECO:0007669"/>
    <property type="project" value="UniProtKB-UniRule"/>
</dbReference>
<keyword evidence="5 10" id="KW-0436">Ligase</keyword>
<sequence length="697" mass="77833">MRLLKVATCSLNQWAMDFDCNANLIKESIAKAKEAGASVRLGPELEIPGYGCEDHFLELDTVNHSWECLKDLLLGDWTDGILCSFGMPVIIGQERYNCQVFCLNRKIIMIRPKLCLANDGNYRELRWFTAWKRRDQLVDFQLPLEISQALGQKSVPFGYGFMKFQDTAIAAEVCEELYTSDPPHSELALNGVEVIMNASGSHHQLRKLDYRVHALIGATHTRGGVYMYSNQQGCDGSRLYYDGCACVVVNGDVVAQGSQFSLKDVEVVVAQIDLDVVVSLRGSLSSFQEQASYKTKVPSVEVPYSLCLPFNLKICLSLPLKIKYHTPEEEIAFGPGCWLWDYLRRSGASGFLLPLSGGADSSSVAAIVGCMCQLVVKEIANGDEQVKADAIRIGNYKDGQYPIDSREFAKRIFYTVFMGSENSSEMTKSRAKVLADEIGSWHLDVSIDVVVSAFLSLFQTLTGKRPQYKVDGGSNIENLSLQNIQARIRMVLAFMLASLLPWVHGKPGFYLVLGSSNVDEGLRGYLTKYDCSSADINPIGSINTSFFVEQLDEVDMGMTYEELSVYGRLRKIFRCGPVSMFQNLCYRWGAKLTPSQVAEKVKYFFKYYSINRHKMTVLTPSYHAESYSPEDNRFDLRQFLYNARWPYQFRKIDELVSELDVKDVKDYAANDTMAATSHGVSGMGVAAAGSGNPKAGF</sequence>
<protein>
    <recommendedName>
        <fullName evidence="4 10">Glutamine-dependent NAD(+) synthetase</fullName>
        <ecNumber evidence="3 10">6.3.5.1</ecNumber>
    </recommendedName>
    <alternativeName>
        <fullName evidence="10">NAD(+) synthase [glutamine-hydrolyzing]</fullName>
    </alternativeName>
</protein>
<evidence type="ECO:0000256" key="8">
    <source>
        <dbReference type="ARBA" id="ARBA00023027"/>
    </source>
</evidence>
<dbReference type="InterPro" id="IPR014445">
    <property type="entry name" value="Gln-dep_NAD_synthase"/>
</dbReference>
<dbReference type="Proteomes" id="UP000053144">
    <property type="component" value="Unassembled WGS sequence"/>
</dbReference>
<comment type="catalytic activity">
    <reaction evidence="9 10">
        <text>deamido-NAD(+) + L-glutamine + ATP + H2O = L-glutamate + AMP + diphosphate + NAD(+) + H(+)</text>
        <dbReference type="Rhea" id="RHEA:24384"/>
        <dbReference type="ChEBI" id="CHEBI:15377"/>
        <dbReference type="ChEBI" id="CHEBI:15378"/>
        <dbReference type="ChEBI" id="CHEBI:29985"/>
        <dbReference type="ChEBI" id="CHEBI:30616"/>
        <dbReference type="ChEBI" id="CHEBI:33019"/>
        <dbReference type="ChEBI" id="CHEBI:57540"/>
        <dbReference type="ChEBI" id="CHEBI:58359"/>
        <dbReference type="ChEBI" id="CHEBI:58437"/>
        <dbReference type="ChEBI" id="CHEBI:456215"/>
        <dbReference type="EC" id="6.3.5.1"/>
    </reaction>
</comment>
<dbReference type="UniPathway" id="UPA00253">
    <property type="reaction ID" value="UER00334"/>
</dbReference>
<keyword evidence="6 10" id="KW-0547">Nucleotide-binding</keyword>
<keyword evidence="8 10" id="KW-0520">NAD</keyword>
<evidence type="ECO:0000313" key="12">
    <source>
        <dbReference type="EMBL" id="KOM29834.1"/>
    </source>
</evidence>
<dbReference type="SUPFAM" id="SSF56317">
    <property type="entry name" value="Carbon-nitrogen hydrolase"/>
    <property type="match status" value="1"/>
</dbReference>
<dbReference type="GO" id="GO:0009435">
    <property type="term" value="P:NAD+ biosynthetic process"/>
    <property type="evidence" value="ECO:0007669"/>
    <property type="project" value="UniProtKB-UniRule"/>
</dbReference>
<dbReference type="GO" id="GO:0005524">
    <property type="term" value="F:ATP binding"/>
    <property type="evidence" value="ECO:0007669"/>
    <property type="project" value="UniProtKB-UniRule"/>
</dbReference>
<comment type="pathway">
    <text evidence="1 10">Cofactor biosynthesis; NAD(+) biosynthesis; NAD(+) from deamido-NAD(+) (L-Gln route): step 1/1.</text>
</comment>
<evidence type="ECO:0000256" key="2">
    <source>
        <dbReference type="ARBA" id="ARBA00007145"/>
    </source>
</evidence>
<organism evidence="12 13">
    <name type="scientific">Phaseolus angularis</name>
    <name type="common">Azuki bean</name>
    <name type="synonym">Vigna angularis</name>
    <dbReference type="NCBI Taxonomy" id="3914"/>
    <lineage>
        <taxon>Eukaryota</taxon>
        <taxon>Viridiplantae</taxon>
        <taxon>Streptophyta</taxon>
        <taxon>Embryophyta</taxon>
        <taxon>Tracheophyta</taxon>
        <taxon>Spermatophyta</taxon>
        <taxon>Magnoliopsida</taxon>
        <taxon>eudicotyledons</taxon>
        <taxon>Gunneridae</taxon>
        <taxon>Pentapetalae</taxon>
        <taxon>rosids</taxon>
        <taxon>fabids</taxon>
        <taxon>Fabales</taxon>
        <taxon>Fabaceae</taxon>
        <taxon>Papilionoideae</taxon>
        <taxon>50 kb inversion clade</taxon>
        <taxon>NPAAA clade</taxon>
        <taxon>indigoferoid/millettioid clade</taxon>
        <taxon>Phaseoleae</taxon>
        <taxon>Vigna</taxon>
    </lineage>
</organism>
<name>A0A0L9TI66_PHAAN</name>
<evidence type="ECO:0000256" key="3">
    <source>
        <dbReference type="ARBA" id="ARBA00012743"/>
    </source>
</evidence>
<dbReference type="InterPro" id="IPR003694">
    <property type="entry name" value="NAD_synthase"/>
</dbReference>
<evidence type="ECO:0000259" key="11">
    <source>
        <dbReference type="PROSITE" id="PS50263"/>
    </source>
</evidence>
<dbReference type="EMBL" id="KQ258551">
    <property type="protein sequence ID" value="KOM29834.1"/>
    <property type="molecule type" value="Genomic_DNA"/>
</dbReference>
<dbReference type="Pfam" id="PF00795">
    <property type="entry name" value="CN_hydrolase"/>
    <property type="match status" value="1"/>
</dbReference>
<evidence type="ECO:0000256" key="7">
    <source>
        <dbReference type="ARBA" id="ARBA00022840"/>
    </source>
</evidence>
<accession>A0A0L9TI66</accession>
<proteinExistence type="inferred from homology"/>
<dbReference type="EC" id="6.3.5.1" evidence="3 10"/>
<feature type="domain" description="CN hydrolase" evidence="11">
    <location>
        <begin position="4"/>
        <end position="274"/>
    </location>
</feature>
<dbReference type="FunFam" id="3.60.110.10:FF:000003">
    <property type="entry name" value="Glutamine-dependent NAD(+) synthetase"/>
    <property type="match status" value="1"/>
</dbReference>
<dbReference type="PANTHER" id="PTHR23090">
    <property type="entry name" value="NH 3 /GLUTAMINE-DEPENDENT NAD + SYNTHETASE"/>
    <property type="match status" value="1"/>
</dbReference>
<dbReference type="CDD" id="cd07570">
    <property type="entry name" value="GAT_Gln-NAD-synth"/>
    <property type="match status" value="1"/>
</dbReference>
<dbReference type="AlphaFoldDB" id="A0A0L9TI66"/>
<evidence type="ECO:0000313" key="13">
    <source>
        <dbReference type="Proteomes" id="UP000053144"/>
    </source>
</evidence>
<evidence type="ECO:0000256" key="6">
    <source>
        <dbReference type="ARBA" id="ARBA00022741"/>
    </source>
</evidence>
<dbReference type="Gramene" id="KOM29834">
    <property type="protein sequence ID" value="KOM29834"/>
    <property type="gene ID" value="LR48_Vigan818s003200"/>
</dbReference>
<keyword evidence="7 10" id="KW-0067">ATP-binding</keyword>
<evidence type="ECO:0000256" key="10">
    <source>
        <dbReference type="PIRNR" id="PIRNR006630"/>
    </source>
</evidence>
<dbReference type="InterPro" id="IPR036526">
    <property type="entry name" value="C-N_Hydrolase_sf"/>
</dbReference>
<dbReference type="STRING" id="3914.A0A0L9TI66"/>
<dbReference type="InterPro" id="IPR022310">
    <property type="entry name" value="NAD/GMP_synthase"/>
</dbReference>
<gene>
    <name evidence="12" type="ORF">LR48_Vigan818s003200</name>
</gene>
<dbReference type="GO" id="GO:0004359">
    <property type="term" value="F:glutaminase activity"/>
    <property type="evidence" value="ECO:0007669"/>
    <property type="project" value="InterPro"/>
</dbReference>
<dbReference type="SUPFAM" id="SSF52402">
    <property type="entry name" value="Adenine nucleotide alpha hydrolases-like"/>
    <property type="match status" value="1"/>
</dbReference>
<comment type="similarity">
    <text evidence="2 10">In the C-terminal section; belongs to the NAD synthetase family.</text>
</comment>
<reference evidence="13" key="1">
    <citation type="journal article" date="2015" name="Proc. Natl. Acad. Sci. U.S.A.">
        <title>Genome sequencing of adzuki bean (Vigna angularis) provides insight into high starch and low fat accumulation and domestication.</title>
        <authorList>
            <person name="Yang K."/>
            <person name="Tian Z."/>
            <person name="Chen C."/>
            <person name="Luo L."/>
            <person name="Zhao B."/>
            <person name="Wang Z."/>
            <person name="Yu L."/>
            <person name="Li Y."/>
            <person name="Sun Y."/>
            <person name="Li W."/>
            <person name="Chen Y."/>
            <person name="Li Y."/>
            <person name="Zhang Y."/>
            <person name="Ai D."/>
            <person name="Zhao J."/>
            <person name="Shang C."/>
            <person name="Ma Y."/>
            <person name="Wu B."/>
            <person name="Wang M."/>
            <person name="Gao L."/>
            <person name="Sun D."/>
            <person name="Zhang P."/>
            <person name="Guo F."/>
            <person name="Wang W."/>
            <person name="Li Y."/>
            <person name="Wang J."/>
            <person name="Varshney R.K."/>
            <person name="Wang J."/>
            <person name="Ling H.Q."/>
            <person name="Wan P."/>
        </authorList>
    </citation>
    <scope>NUCLEOTIDE SEQUENCE</scope>
    <source>
        <strain evidence="13">cv. Jingnong 6</strain>
    </source>
</reference>
<dbReference type="CDD" id="cd00553">
    <property type="entry name" value="NAD_synthase"/>
    <property type="match status" value="1"/>
</dbReference>
<dbReference type="Pfam" id="PF02540">
    <property type="entry name" value="NAD_synthase"/>
    <property type="match status" value="1"/>
</dbReference>
<dbReference type="PROSITE" id="PS50263">
    <property type="entry name" value="CN_HYDROLASE"/>
    <property type="match status" value="1"/>
</dbReference>
<dbReference type="Gene3D" id="3.60.110.10">
    <property type="entry name" value="Carbon-nitrogen hydrolase"/>
    <property type="match status" value="1"/>
</dbReference>
<dbReference type="GO" id="GO:0005737">
    <property type="term" value="C:cytoplasm"/>
    <property type="evidence" value="ECO:0007669"/>
    <property type="project" value="InterPro"/>
</dbReference>
<evidence type="ECO:0000256" key="1">
    <source>
        <dbReference type="ARBA" id="ARBA00005188"/>
    </source>
</evidence>
<evidence type="ECO:0000256" key="9">
    <source>
        <dbReference type="ARBA" id="ARBA00052340"/>
    </source>
</evidence>
<evidence type="ECO:0000256" key="5">
    <source>
        <dbReference type="ARBA" id="ARBA00022598"/>
    </source>
</evidence>
<dbReference type="InterPro" id="IPR003010">
    <property type="entry name" value="C-N_Hydrolase"/>
</dbReference>